<feature type="transmembrane region" description="Helical" evidence="1">
    <location>
        <begin position="149"/>
        <end position="168"/>
    </location>
</feature>
<dbReference type="KEGG" id="pgin:FRZ67_04690"/>
<gene>
    <name evidence="2" type="ORF">FRZ67_04690</name>
</gene>
<dbReference type="OrthoDB" id="663655at2"/>
<keyword evidence="1" id="KW-1133">Transmembrane helix</keyword>
<sequence>MTDKIKIETDNFKQIDESDAAIEQKLHELELLLAQTELDSEKIKYYKQRVDDTFDKSRLNRNIDIYQSLDDKTFLSADDRLDQLINLLAENPVDSTIIKKRKNTNWIKKIILIIIALLMITIGFTMIVLPAPPEFEMFTIYYFNRDDGVTLMDLISLLIIFGGVFLLITSMKRRTSDE</sequence>
<dbReference type="RefSeq" id="WP_147188429.1">
    <property type="nucleotide sequence ID" value="NZ_CP042435.1"/>
</dbReference>
<proteinExistence type="predicted"/>
<accession>A0A5B8V616</accession>
<keyword evidence="1" id="KW-0812">Transmembrane</keyword>
<evidence type="ECO:0000313" key="2">
    <source>
        <dbReference type="EMBL" id="QEC66629.1"/>
    </source>
</evidence>
<protein>
    <submittedName>
        <fullName evidence="2">Uncharacterized protein</fullName>
    </submittedName>
</protein>
<evidence type="ECO:0000313" key="3">
    <source>
        <dbReference type="Proteomes" id="UP000321533"/>
    </source>
</evidence>
<evidence type="ECO:0000256" key="1">
    <source>
        <dbReference type="SAM" id="Phobius"/>
    </source>
</evidence>
<dbReference type="Proteomes" id="UP000321533">
    <property type="component" value="Chromosome"/>
</dbReference>
<name>A0A5B8V616_9BACT</name>
<keyword evidence="3" id="KW-1185">Reference proteome</keyword>
<dbReference type="AlphaFoldDB" id="A0A5B8V616"/>
<dbReference type="EMBL" id="CP042435">
    <property type="protein sequence ID" value="QEC66629.1"/>
    <property type="molecule type" value="Genomic_DNA"/>
</dbReference>
<keyword evidence="1" id="KW-0472">Membrane</keyword>
<feature type="transmembrane region" description="Helical" evidence="1">
    <location>
        <begin position="110"/>
        <end position="129"/>
    </location>
</feature>
<reference evidence="2 3" key="1">
    <citation type="journal article" date="2016" name="Int. J. Syst. Evol. Microbiol.">
        <title>Panacibacter ginsenosidivorans gen. nov., sp. nov., with ginsenoside converting activity isolated from soil of a ginseng field.</title>
        <authorList>
            <person name="Siddiqi M.Z."/>
            <person name="Muhammad Shafi S."/>
            <person name="Choi K.D."/>
            <person name="Im W.T."/>
        </authorList>
    </citation>
    <scope>NUCLEOTIDE SEQUENCE [LARGE SCALE GENOMIC DNA]</scope>
    <source>
        <strain evidence="2 3">Gsoil1550</strain>
    </source>
</reference>
<organism evidence="2 3">
    <name type="scientific">Panacibacter ginsenosidivorans</name>
    <dbReference type="NCBI Taxonomy" id="1813871"/>
    <lineage>
        <taxon>Bacteria</taxon>
        <taxon>Pseudomonadati</taxon>
        <taxon>Bacteroidota</taxon>
        <taxon>Chitinophagia</taxon>
        <taxon>Chitinophagales</taxon>
        <taxon>Chitinophagaceae</taxon>
        <taxon>Panacibacter</taxon>
    </lineage>
</organism>